<evidence type="ECO:0000259" key="1">
    <source>
        <dbReference type="PROSITE" id="PS50878"/>
    </source>
</evidence>
<dbReference type="CDD" id="cd01650">
    <property type="entry name" value="RT_nLTR_like"/>
    <property type="match status" value="1"/>
</dbReference>
<keyword evidence="3" id="KW-1185">Reference proteome</keyword>
<evidence type="ECO:0000313" key="3">
    <source>
        <dbReference type="Proteomes" id="UP001160148"/>
    </source>
</evidence>
<dbReference type="Pfam" id="PF00078">
    <property type="entry name" value="RVT_1"/>
    <property type="match status" value="1"/>
</dbReference>
<dbReference type="Proteomes" id="UP001160148">
    <property type="component" value="Unassembled WGS sequence"/>
</dbReference>
<dbReference type="InterPro" id="IPR000477">
    <property type="entry name" value="RT_dom"/>
</dbReference>
<dbReference type="GO" id="GO:0071897">
    <property type="term" value="P:DNA biosynthetic process"/>
    <property type="evidence" value="ECO:0007669"/>
    <property type="project" value="UniProtKB-ARBA"/>
</dbReference>
<dbReference type="Gene3D" id="3.60.10.10">
    <property type="entry name" value="Endonuclease/exonuclease/phosphatase"/>
    <property type="match status" value="1"/>
</dbReference>
<dbReference type="SUPFAM" id="SSF56219">
    <property type="entry name" value="DNase I-like"/>
    <property type="match status" value="1"/>
</dbReference>
<protein>
    <recommendedName>
        <fullName evidence="1">Reverse transcriptase domain-containing protein</fullName>
    </recommendedName>
</protein>
<dbReference type="InterPro" id="IPR036691">
    <property type="entry name" value="Endo/exonu/phosph_ase_sf"/>
</dbReference>
<dbReference type="EMBL" id="CARXXK010000003">
    <property type="protein sequence ID" value="CAI6362431.1"/>
    <property type="molecule type" value="Genomic_DNA"/>
</dbReference>
<comment type="caution">
    <text evidence="2">The sequence shown here is derived from an EMBL/GenBank/DDBJ whole genome shotgun (WGS) entry which is preliminary data.</text>
</comment>
<accession>A0AAV0X328</accession>
<reference evidence="2 3" key="1">
    <citation type="submission" date="2023-01" db="EMBL/GenBank/DDBJ databases">
        <authorList>
            <person name="Whitehead M."/>
        </authorList>
    </citation>
    <scope>NUCLEOTIDE SEQUENCE [LARGE SCALE GENOMIC DNA]</scope>
</reference>
<name>A0AAV0X328_9HEMI</name>
<sequence>MIRIVIGDLNAKCGWEPQYFPYIGKESLHCNSNDNGQRLIAFATSNGLTVSSTTFPHKNIHKATWRSPDGETLNQIDHILIQTRYRSTIHDVRSHRGADCDTDHYLVIAKLRSKLKNQSRLKDKRAKFNLELLRDETVRKKYESEVRKELKENSVQIEIDVDLDWEKVSNAVKKAAATSIGELKRSRSTWYNDVCRIAVDKRRKARDDYIKNNTQTTKEAFIRERKICKSDLQREKRKFFNNILHTAENDHTQGRTRHFFRVIKQYKQFNPIWNAIRDQDGQMLMEPESRAERWKGYFEKLLYGNMPAQPVTHVEYERPEPYVEDVSLDEVKSAIIGLKNWKAPGTDNIPTELIKYGGEELHVVIYRLCQQIWMEERVPDSWNEAIIIPLYKKGDNTKCDNYRGISLLNSAYKVFSRILLNRMVPYVEDCLGEYQCGFRKGRSTTEQLSVIGQIIEKRYEYRQNMWQIFIDFKKAYDSIHRESLYKIMYECGFPKKLISLTKMCMENTKYRVRTQNVTSETFTVETGLKQGDALSPVLFNLALEKVIRVLQDNEGGLLIGQNKIQILGFADDLDIIGDSLSDAANAARVLEEAAK</sequence>
<dbReference type="PROSITE" id="PS50878">
    <property type="entry name" value="RT_POL"/>
    <property type="match status" value="1"/>
</dbReference>
<feature type="domain" description="Reverse transcriptase" evidence="1">
    <location>
        <begin position="371"/>
        <end position="595"/>
    </location>
</feature>
<organism evidence="2 3">
    <name type="scientific">Macrosiphum euphorbiae</name>
    <name type="common">potato aphid</name>
    <dbReference type="NCBI Taxonomy" id="13131"/>
    <lineage>
        <taxon>Eukaryota</taxon>
        <taxon>Metazoa</taxon>
        <taxon>Ecdysozoa</taxon>
        <taxon>Arthropoda</taxon>
        <taxon>Hexapoda</taxon>
        <taxon>Insecta</taxon>
        <taxon>Pterygota</taxon>
        <taxon>Neoptera</taxon>
        <taxon>Paraneoptera</taxon>
        <taxon>Hemiptera</taxon>
        <taxon>Sternorrhyncha</taxon>
        <taxon>Aphidomorpha</taxon>
        <taxon>Aphidoidea</taxon>
        <taxon>Aphididae</taxon>
        <taxon>Macrosiphini</taxon>
        <taxon>Macrosiphum</taxon>
    </lineage>
</organism>
<dbReference type="InterPro" id="IPR043502">
    <property type="entry name" value="DNA/RNA_pol_sf"/>
</dbReference>
<gene>
    <name evidence="2" type="ORF">MEUPH1_LOCUS17498</name>
</gene>
<dbReference type="AlphaFoldDB" id="A0AAV0X328"/>
<evidence type="ECO:0000313" key="2">
    <source>
        <dbReference type="EMBL" id="CAI6362431.1"/>
    </source>
</evidence>
<dbReference type="PANTHER" id="PTHR19446">
    <property type="entry name" value="REVERSE TRANSCRIPTASES"/>
    <property type="match status" value="1"/>
</dbReference>
<proteinExistence type="predicted"/>
<dbReference type="SUPFAM" id="SSF56672">
    <property type="entry name" value="DNA/RNA polymerases"/>
    <property type="match status" value="1"/>
</dbReference>